<feature type="signal peptide" evidence="9">
    <location>
        <begin position="1"/>
        <end position="20"/>
    </location>
</feature>
<feature type="domain" description="SMB" evidence="10">
    <location>
        <begin position="60"/>
        <end position="103"/>
    </location>
</feature>
<dbReference type="PROSITE" id="PS00024">
    <property type="entry name" value="HEMOPEXIN"/>
    <property type="match status" value="1"/>
</dbReference>
<feature type="compositionally biased region" description="Basic and acidic residues" evidence="8">
    <location>
        <begin position="340"/>
        <end position="358"/>
    </location>
</feature>
<feature type="compositionally biased region" description="Polar residues" evidence="8">
    <location>
        <begin position="141"/>
        <end position="150"/>
    </location>
</feature>
<feature type="region of interest" description="Disordered" evidence="8">
    <location>
        <begin position="109"/>
        <end position="376"/>
    </location>
</feature>
<dbReference type="InterPro" id="IPR051298">
    <property type="entry name" value="Heme_transport/Cell_adhesion"/>
</dbReference>
<keyword evidence="6" id="KW-0325">Glycoprotein</keyword>
<feature type="compositionally biased region" description="Polar residues" evidence="8">
    <location>
        <begin position="109"/>
        <end position="128"/>
    </location>
</feature>
<dbReference type="PRINTS" id="PR00022">
    <property type="entry name" value="SOMATOMEDINB"/>
</dbReference>
<dbReference type="Proteomes" id="UP000752171">
    <property type="component" value="Unassembled WGS sequence"/>
</dbReference>
<dbReference type="GO" id="GO:0006955">
    <property type="term" value="P:immune response"/>
    <property type="evidence" value="ECO:0007669"/>
    <property type="project" value="InterPro"/>
</dbReference>
<dbReference type="SUPFAM" id="SSF90188">
    <property type="entry name" value="Somatomedin B domain"/>
    <property type="match status" value="2"/>
</dbReference>
<name>A0A8T2MPL3_ASTMX</name>
<dbReference type="InterPro" id="IPR036375">
    <property type="entry name" value="Hemopexin-like_dom_sf"/>
</dbReference>
<dbReference type="Pfam" id="PF01033">
    <property type="entry name" value="Somatomedin_B"/>
    <property type="match status" value="2"/>
</dbReference>
<evidence type="ECO:0000256" key="9">
    <source>
        <dbReference type="SAM" id="SignalP"/>
    </source>
</evidence>
<keyword evidence="5" id="KW-1015">Disulfide bond</keyword>
<comment type="caution">
    <text evidence="11">The sequence shown here is derived from an EMBL/GenBank/DDBJ whole genome shotgun (WGS) entry which is preliminary data.</text>
</comment>
<evidence type="ECO:0000259" key="10">
    <source>
        <dbReference type="PROSITE" id="PS50958"/>
    </source>
</evidence>
<evidence type="ECO:0000256" key="3">
    <source>
        <dbReference type="ARBA" id="ARBA00022729"/>
    </source>
</evidence>
<keyword evidence="4" id="KW-0677">Repeat</keyword>
<proteinExistence type="predicted"/>
<dbReference type="Pfam" id="PF00045">
    <property type="entry name" value="Hemopexin"/>
    <property type="match status" value="1"/>
</dbReference>
<evidence type="ECO:0000256" key="4">
    <source>
        <dbReference type="ARBA" id="ARBA00022737"/>
    </source>
</evidence>
<feature type="domain" description="SMB" evidence="10">
    <location>
        <begin position="20"/>
        <end position="59"/>
    </location>
</feature>
<reference evidence="11 12" key="1">
    <citation type="submission" date="2021-07" db="EMBL/GenBank/DDBJ databases">
        <authorList>
            <person name="Imarazene B."/>
            <person name="Zahm M."/>
            <person name="Klopp C."/>
            <person name="Cabau C."/>
            <person name="Beille S."/>
            <person name="Jouanno E."/>
            <person name="Castinel A."/>
            <person name="Lluch J."/>
            <person name="Gil L."/>
            <person name="Kuchtly C."/>
            <person name="Lopez Roques C."/>
            <person name="Donnadieu C."/>
            <person name="Parrinello H."/>
            <person name="Journot L."/>
            <person name="Du K."/>
            <person name="Schartl M."/>
            <person name="Retaux S."/>
            <person name="Guiguen Y."/>
        </authorList>
    </citation>
    <scope>NUCLEOTIDE SEQUENCE [LARGE SCALE GENOMIC DNA]</scope>
    <source>
        <strain evidence="11">Pach_M1</strain>
        <tissue evidence="11">Testis</tissue>
    </source>
</reference>
<dbReference type="InterPro" id="IPR001212">
    <property type="entry name" value="Somatomedin_B_dom"/>
</dbReference>
<dbReference type="GO" id="GO:0005615">
    <property type="term" value="C:extracellular space"/>
    <property type="evidence" value="ECO:0007669"/>
    <property type="project" value="TreeGrafter"/>
</dbReference>
<keyword evidence="3 9" id="KW-0732">Signal</keyword>
<dbReference type="Gene3D" id="2.110.10.10">
    <property type="entry name" value="Hemopexin-like domain"/>
    <property type="match status" value="1"/>
</dbReference>
<feature type="compositionally biased region" description="Low complexity" evidence="8">
    <location>
        <begin position="274"/>
        <end position="288"/>
    </location>
</feature>
<dbReference type="InterPro" id="IPR000585">
    <property type="entry name" value="Hemopexin-like_dom"/>
</dbReference>
<dbReference type="InterPro" id="IPR018486">
    <property type="entry name" value="Hemopexin_CS"/>
</dbReference>
<dbReference type="SMART" id="SM00201">
    <property type="entry name" value="SO"/>
    <property type="match status" value="2"/>
</dbReference>
<evidence type="ECO:0000256" key="7">
    <source>
        <dbReference type="PROSITE-ProRule" id="PRU01011"/>
    </source>
</evidence>
<dbReference type="GO" id="GO:0005044">
    <property type="term" value="F:scavenger receptor activity"/>
    <property type="evidence" value="ECO:0007669"/>
    <property type="project" value="InterPro"/>
</dbReference>
<dbReference type="InterPro" id="IPR018487">
    <property type="entry name" value="Hemopexin-like_repeat"/>
</dbReference>
<dbReference type="PANTHER" id="PTHR22917">
    <property type="entry name" value="HEMOPEXIN DOMAIN-CONTAINING PROTEIN"/>
    <property type="match status" value="1"/>
</dbReference>
<keyword evidence="2" id="KW-0964">Secreted</keyword>
<evidence type="ECO:0000313" key="12">
    <source>
        <dbReference type="Proteomes" id="UP000752171"/>
    </source>
</evidence>
<feature type="compositionally biased region" description="Low complexity" evidence="8">
    <location>
        <begin position="217"/>
        <end position="232"/>
    </location>
</feature>
<gene>
    <name evidence="11" type="primary">PRG4</name>
    <name evidence="11" type="ORF">AMEX_G1294</name>
</gene>
<evidence type="ECO:0000256" key="5">
    <source>
        <dbReference type="ARBA" id="ARBA00023157"/>
    </source>
</evidence>
<feature type="repeat" description="Hemopexin" evidence="7">
    <location>
        <begin position="423"/>
        <end position="470"/>
    </location>
</feature>
<dbReference type="Gene3D" id="4.10.410.20">
    <property type="match status" value="2"/>
</dbReference>
<dbReference type="PANTHER" id="PTHR22917:SF1">
    <property type="entry name" value="PROTEOGLYCAN 4"/>
    <property type="match status" value="1"/>
</dbReference>
<sequence>MNSASLFLLLACVLFTFSSAQKSCRGQCGEAYNRGDKCHCDFECLSHNECCKNYESVCTTRDSCKGRCGERFKRGRQCHCDIECFKFNQCCPDYETQCTLEDTALKPQQSTADSPQRTSSLRVNSQCNKLAEEETDYPEVTTDSNTQTSPAEELLHTCNCAFPAGNNDPPVPEKDPESSQDTSESEPLPSNSPTSTPSPEVTTMPNSDHSDLPPTPTNTAQAAQLATTTALPDQNTQTNSPELKPSNPDQPEGTVAPEDNPDQPEGTVAPEDNPGPQTEQPAQPEPTTSAASAGVEPKDLDPTEIPITTETPKTKESTRGPPTTHDLSITPDSVKQDPSPSKEAEKPTKPKPEAKDVLDEGNPQDYQSDANKDTNLCSELPVNGLTTLRNGTIAVFRGHYFWMLDSRRRPGPAQSITDVWGIPSPIDTVFTRCNCQGKTYFFKGNNYWRFENDVMDPGFPRPVSEGFGLGGQITAALSMPQYRSRKESVFFFKRGGLAQRYSYRVTPQCGRNLAVYTTKKKVKRQAVPELGQEIDIRKSLRGFPYTVSSAISVRSPGGDGYKYYVFSKSKYYSLKMEGDTPVILTPRSGPGQQKPEKSWFRCQKTL</sequence>
<dbReference type="PROSITE" id="PS00524">
    <property type="entry name" value="SMB_1"/>
    <property type="match status" value="2"/>
</dbReference>
<evidence type="ECO:0000256" key="2">
    <source>
        <dbReference type="ARBA" id="ARBA00022525"/>
    </source>
</evidence>
<dbReference type="GO" id="GO:0030247">
    <property type="term" value="F:polysaccharide binding"/>
    <property type="evidence" value="ECO:0007669"/>
    <property type="project" value="InterPro"/>
</dbReference>
<dbReference type="PROSITE" id="PS51642">
    <property type="entry name" value="HEMOPEXIN_2"/>
    <property type="match status" value="1"/>
</dbReference>
<feature type="compositionally biased region" description="Polar residues" evidence="8">
    <location>
        <begin position="364"/>
        <end position="376"/>
    </location>
</feature>
<dbReference type="PROSITE" id="PS50958">
    <property type="entry name" value="SMB_2"/>
    <property type="match status" value="2"/>
</dbReference>
<dbReference type="SUPFAM" id="SSF50923">
    <property type="entry name" value="Hemopexin-like domain"/>
    <property type="match status" value="1"/>
</dbReference>
<organism evidence="11 12">
    <name type="scientific">Astyanax mexicanus</name>
    <name type="common">Blind cave fish</name>
    <name type="synonym">Astyanax fasciatus mexicanus</name>
    <dbReference type="NCBI Taxonomy" id="7994"/>
    <lineage>
        <taxon>Eukaryota</taxon>
        <taxon>Metazoa</taxon>
        <taxon>Chordata</taxon>
        <taxon>Craniata</taxon>
        <taxon>Vertebrata</taxon>
        <taxon>Euteleostomi</taxon>
        <taxon>Actinopterygii</taxon>
        <taxon>Neopterygii</taxon>
        <taxon>Teleostei</taxon>
        <taxon>Ostariophysi</taxon>
        <taxon>Characiformes</taxon>
        <taxon>Characoidei</taxon>
        <taxon>Acestrorhamphidae</taxon>
        <taxon>Acestrorhamphinae</taxon>
        <taxon>Astyanax</taxon>
    </lineage>
</organism>
<evidence type="ECO:0000313" key="11">
    <source>
        <dbReference type="EMBL" id="KAG9282611.1"/>
    </source>
</evidence>
<dbReference type="SMART" id="SM00120">
    <property type="entry name" value="HX"/>
    <property type="match status" value="3"/>
</dbReference>
<comment type="subcellular location">
    <subcellularLocation>
        <location evidence="1">Secreted</location>
    </subcellularLocation>
</comment>
<feature type="chain" id="PRO_5035886968" evidence="9">
    <location>
        <begin position="21"/>
        <end position="606"/>
    </location>
</feature>
<accession>A0A8T2MPL3</accession>
<dbReference type="EMBL" id="JAICCE010000001">
    <property type="protein sequence ID" value="KAG9282611.1"/>
    <property type="molecule type" value="Genomic_DNA"/>
</dbReference>
<evidence type="ECO:0000256" key="1">
    <source>
        <dbReference type="ARBA" id="ARBA00004613"/>
    </source>
</evidence>
<evidence type="ECO:0000256" key="6">
    <source>
        <dbReference type="ARBA" id="ARBA00023180"/>
    </source>
</evidence>
<dbReference type="AlphaFoldDB" id="A0A8T2MPL3"/>
<protein>
    <submittedName>
        <fullName evidence="11">Proteoglycan 4-like isoform X1</fullName>
    </submittedName>
</protein>
<evidence type="ECO:0000256" key="8">
    <source>
        <dbReference type="SAM" id="MobiDB-lite"/>
    </source>
</evidence>
<dbReference type="InterPro" id="IPR020436">
    <property type="entry name" value="SMB_chordata"/>
</dbReference>
<dbReference type="CDD" id="cd00094">
    <property type="entry name" value="HX"/>
    <property type="match status" value="1"/>
</dbReference>
<feature type="compositionally biased region" description="Low complexity" evidence="8">
    <location>
        <begin position="185"/>
        <end position="205"/>
    </location>
</feature>
<dbReference type="InterPro" id="IPR036024">
    <property type="entry name" value="Somatomedin_B-like_dom_sf"/>
</dbReference>